<dbReference type="PANTHER" id="PTHR46797:SF1">
    <property type="entry name" value="METHYLPHOSPHONATE SYNTHASE"/>
    <property type="match status" value="1"/>
</dbReference>
<evidence type="ECO:0000256" key="1">
    <source>
        <dbReference type="ARBA" id="ARBA00023125"/>
    </source>
</evidence>
<sequence length="97" mass="11008">MNIGKTIKQLRQSANYSQIELSSIAGITQTSLSQIELGKKRPTQQTLDKICQALNINESILYIMSTSIDDIPEENRNAYQDLFPKVKDMLEAMFIVK</sequence>
<name>A0ABW5NGD3_9SPHI</name>
<dbReference type="PROSITE" id="PS50943">
    <property type="entry name" value="HTH_CROC1"/>
    <property type="match status" value="1"/>
</dbReference>
<reference evidence="4" key="1">
    <citation type="journal article" date="2019" name="Int. J. Syst. Evol. Microbiol.">
        <title>The Global Catalogue of Microorganisms (GCM) 10K type strain sequencing project: providing services to taxonomists for standard genome sequencing and annotation.</title>
        <authorList>
            <consortium name="The Broad Institute Genomics Platform"/>
            <consortium name="The Broad Institute Genome Sequencing Center for Infectious Disease"/>
            <person name="Wu L."/>
            <person name="Ma J."/>
        </authorList>
    </citation>
    <scope>NUCLEOTIDE SEQUENCE [LARGE SCALE GENOMIC DNA]</scope>
    <source>
        <strain evidence="4">KCTC 42248</strain>
    </source>
</reference>
<protein>
    <submittedName>
        <fullName evidence="3">Helix-turn-helix domain-containing protein</fullName>
    </submittedName>
</protein>
<dbReference type="InterPro" id="IPR001387">
    <property type="entry name" value="Cro/C1-type_HTH"/>
</dbReference>
<organism evidence="3 4">
    <name type="scientific">Sphingobacterium corticis</name>
    <dbReference type="NCBI Taxonomy" id="1812823"/>
    <lineage>
        <taxon>Bacteria</taxon>
        <taxon>Pseudomonadati</taxon>
        <taxon>Bacteroidota</taxon>
        <taxon>Sphingobacteriia</taxon>
        <taxon>Sphingobacteriales</taxon>
        <taxon>Sphingobacteriaceae</taxon>
        <taxon>Sphingobacterium</taxon>
    </lineage>
</organism>
<evidence type="ECO:0000313" key="3">
    <source>
        <dbReference type="EMBL" id="MFD2598219.1"/>
    </source>
</evidence>
<dbReference type="SUPFAM" id="SSF47413">
    <property type="entry name" value="lambda repressor-like DNA-binding domains"/>
    <property type="match status" value="1"/>
</dbReference>
<dbReference type="Gene3D" id="1.10.260.40">
    <property type="entry name" value="lambda repressor-like DNA-binding domains"/>
    <property type="match status" value="1"/>
</dbReference>
<proteinExistence type="predicted"/>
<keyword evidence="1" id="KW-0238">DNA-binding</keyword>
<comment type="caution">
    <text evidence="3">The sequence shown here is derived from an EMBL/GenBank/DDBJ whole genome shotgun (WGS) entry which is preliminary data.</text>
</comment>
<dbReference type="Pfam" id="PF01381">
    <property type="entry name" value="HTH_3"/>
    <property type="match status" value="1"/>
</dbReference>
<dbReference type="PANTHER" id="PTHR46797">
    <property type="entry name" value="HTH-TYPE TRANSCRIPTIONAL REGULATOR"/>
    <property type="match status" value="1"/>
</dbReference>
<feature type="domain" description="HTH cro/C1-type" evidence="2">
    <location>
        <begin position="7"/>
        <end position="61"/>
    </location>
</feature>
<evidence type="ECO:0000313" key="4">
    <source>
        <dbReference type="Proteomes" id="UP001597393"/>
    </source>
</evidence>
<gene>
    <name evidence="3" type="ORF">ACFSQ3_04575</name>
</gene>
<dbReference type="InterPro" id="IPR010982">
    <property type="entry name" value="Lambda_DNA-bd_dom_sf"/>
</dbReference>
<dbReference type="EMBL" id="JBHUMA010000004">
    <property type="protein sequence ID" value="MFD2598219.1"/>
    <property type="molecule type" value="Genomic_DNA"/>
</dbReference>
<keyword evidence="4" id="KW-1185">Reference proteome</keyword>
<dbReference type="CDD" id="cd00093">
    <property type="entry name" value="HTH_XRE"/>
    <property type="match status" value="1"/>
</dbReference>
<dbReference type="InterPro" id="IPR050807">
    <property type="entry name" value="TransReg_Diox_bact_type"/>
</dbReference>
<evidence type="ECO:0000259" key="2">
    <source>
        <dbReference type="PROSITE" id="PS50943"/>
    </source>
</evidence>
<dbReference type="RefSeq" id="WP_380867947.1">
    <property type="nucleotide sequence ID" value="NZ_JBHUMA010000004.1"/>
</dbReference>
<dbReference type="SMART" id="SM00530">
    <property type="entry name" value="HTH_XRE"/>
    <property type="match status" value="1"/>
</dbReference>
<dbReference type="Proteomes" id="UP001597393">
    <property type="component" value="Unassembled WGS sequence"/>
</dbReference>
<accession>A0ABW5NGD3</accession>